<gene>
    <name evidence="1" type="ORF">AW09_000049</name>
</gene>
<comment type="caution">
    <text evidence="1">The sequence shown here is derived from an EMBL/GenBank/DDBJ whole genome shotgun (WGS) entry which is preliminary data.</text>
</comment>
<dbReference type="EMBL" id="JDVG02000010">
    <property type="protein sequence ID" value="KFB74615.1"/>
    <property type="molecule type" value="Genomic_DNA"/>
</dbReference>
<sequence length="112" mass="12846">MIRPDQIWLAVEPVDMRRGIDGLSQIVQQALGRSPCDGAAYAFRNRAGNRLKLLVWDGTGVWLCARRLHQGRFTWPQSQDSICTLSPAEWQWLSTGIDWRRLQAKPSAQWQV</sequence>
<proteinExistence type="predicted"/>
<reference evidence="1 2" key="1">
    <citation type="submission" date="2014-02" db="EMBL/GenBank/DDBJ databases">
        <title>Expanding our view of genomic diversity in Candidatus Accumulibacter clades.</title>
        <authorList>
            <person name="Skennerton C.T."/>
            <person name="Barr J.J."/>
            <person name="Slater F.R."/>
            <person name="Bond P.L."/>
            <person name="Tyson G.W."/>
        </authorList>
    </citation>
    <scope>NUCLEOTIDE SEQUENCE [LARGE SCALE GENOMIC DNA]</scope>
    <source>
        <strain evidence="2">BA-91</strain>
    </source>
</reference>
<dbReference type="PANTHER" id="PTHR36455:SF1">
    <property type="entry name" value="BLR8292 PROTEIN"/>
    <property type="match status" value="1"/>
</dbReference>
<dbReference type="NCBIfam" id="NF033819">
    <property type="entry name" value="IS66_TnpB"/>
    <property type="match status" value="1"/>
</dbReference>
<dbReference type="Proteomes" id="UP000020077">
    <property type="component" value="Unassembled WGS sequence"/>
</dbReference>
<dbReference type="AlphaFoldDB" id="A0A080M2S5"/>
<accession>A0A080M2S5</accession>
<dbReference type="Pfam" id="PF05717">
    <property type="entry name" value="TnpB_IS66"/>
    <property type="match status" value="1"/>
</dbReference>
<dbReference type="PANTHER" id="PTHR36455">
    <property type="match status" value="1"/>
</dbReference>
<evidence type="ECO:0000313" key="1">
    <source>
        <dbReference type="EMBL" id="KFB74615.1"/>
    </source>
</evidence>
<dbReference type="InterPro" id="IPR008878">
    <property type="entry name" value="Transposase_IS66_Orf2"/>
</dbReference>
<name>A0A080M2S5_9PROT</name>
<evidence type="ECO:0000313" key="2">
    <source>
        <dbReference type="Proteomes" id="UP000020077"/>
    </source>
</evidence>
<organism evidence="1 2">
    <name type="scientific">Candidatus Accumulibacter phosphatis</name>
    <dbReference type="NCBI Taxonomy" id="327160"/>
    <lineage>
        <taxon>Bacteria</taxon>
        <taxon>Pseudomonadati</taxon>
        <taxon>Pseudomonadota</taxon>
        <taxon>Betaproteobacteria</taxon>
        <taxon>Candidatus Accumulibacter</taxon>
    </lineage>
</organism>
<protein>
    <submittedName>
        <fullName evidence="1">Transposase</fullName>
    </submittedName>
</protein>